<dbReference type="Proteomes" id="UP000712600">
    <property type="component" value="Unassembled WGS sequence"/>
</dbReference>
<comment type="caution">
    <text evidence="1">The sequence shown here is derived from an EMBL/GenBank/DDBJ whole genome shotgun (WGS) entry which is preliminary data.</text>
</comment>
<dbReference type="AlphaFoldDB" id="A0A8S9RM59"/>
<organism evidence="1 2">
    <name type="scientific">Brassica cretica</name>
    <name type="common">Mustard</name>
    <dbReference type="NCBI Taxonomy" id="69181"/>
    <lineage>
        <taxon>Eukaryota</taxon>
        <taxon>Viridiplantae</taxon>
        <taxon>Streptophyta</taxon>
        <taxon>Embryophyta</taxon>
        <taxon>Tracheophyta</taxon>
        <taxon>Spermatophyta</taxon>
        <taxon>Magnoliopsida</taxon>
        <taxon>eudicotyledons</taxon>
        <taxon>Gunneridae</taxon>
        <taxon>Pentapetalae</taxon>
        <taxon>rosids</taxon>
        <taxon>malvids</taxon>
        <taxon>Brassicales</taxon>
        <taxon>Brassicaceae</taxon>
        <taxon>Brassiceae</taxon>
        <taxon>Brassica</taxon>
    </lineage>
</organism>
<reference evidence="1" key="1">
    <citation type="submission" date="2019-12" db="EMBL/GenBank/DDBJ databases">
        <title>Genome sequencing and annotation of Brassica cretica.</title>
        <authorList>
            <person name="Studholme D.J."/>
            <person name="Sarris P."/>
        </authorList>
    </citation>
    <scope>NUCLEOTIDE SEQUENCE</scope>
    <source>
        <strain evidence="1">PFS-109/04</strain>
        <tissue evidence="1">Leaf</tissue>
    </source>
</reference>
<sequence length="198" mass="22456">MVGSFNFSSVHLKNKRGRVERERRSKIGSGELLARERACRRRSPSNYRKRCWSFASLSSPLTSALSELLFRSHPWRICFWSKSAVVWGFGALAPFDLTKKKKKTFVVQDVIEDLAESHGRHTIRCLIVQEEFIGYIAEHPNDEEDVEGIDLHQQCYPCDPSLRAVNSLTCQNHNAVSVVSEITKLAMCQDIKSISADG</sequence>
<name>A0A8S9RM59_BRACR</name>
<protein>
    <submittedName>
        <fullName evidence="1">Uncharacterized protein</fullName>
    </submittedName>
</protein>
<proteinExistence type="predicted"/>
<dbReference type="EMBL" id="QGKX02000095">
    <property type="protein sequence ID" value="KAF3573909.1"/>
    <property type="molecule type" value="Genomic_DNA"/>
</dbReference>
<accession>A0A8S9RM59</accession>
<evidence type="ECO:0000313" key="1">
    <source>
        <dbReference type="EMBL" id="KAF3573909.1"/>
    </source>
</evidence>
<evidence type="ECO:0000313" key="2">
    <source>
        <dbReference type="Proteomes" id="UP000712600"/>
    </source>
</evidence>
<gene>
    <name evidence="1" type="ORF">F2Q69_00062117</name>
</gene>